<feature type="compositionally biased region" description="Basic and acidic residues" evidence="1">
    <location>
        <begin position="72"/>
        <end position="88"/>
    </location>
</feature>
<evidence type="ECO:0000313" key="2">
    <source>
        <dbReference type="EMBL" id="DAF84588.1"/>
    </source>
</evidence>
<feature type="region of interest" description="Disordered" evidence="1">
    <location>
        <begin position="72"/>
        <end position="94"/>
    </location>
</feature>
<evidence type="ECO:0000256" key="1">
    <source>
        <dbReference type="SAM" id="MobiDB-lite"/>
    </source>
</evidence>
<proteinExistence type="predicted"/>
<dbReference type="EMBL" id="BK015906">
    <property type="protein sequence ID" value="DAF84588.1"/>
    <property type="molecule type" value="Genomic_DNA"/>
</dbReference>
<reference evidence="2" key="1">
    <citation type="journal article" date="2021" name="Proc. Natl. Acad. Sci. U.S.A.">
        <title>A Catalog of Tens of Thousands of Viruses from Human Metagenomes Reveals Hidden Associations with Chronic Diseases.</title>
        <authorList>
            <person name="Tisza M.J."/>
            <person name="Buck C.B."/>
        </authorList>
    </citation>
    <scope>NUCLEOTIDE SEQUENCE</scope>
    <source>
        <strain evidence="2">CtY1522</strain>
    </source>
</reference>
<accession>A0A8S5TQV3</accession>
<name>A0A8S5TQV3_9CAUD</name>
<organism evidence="2">
    <name type="scientific">Myoviridae sp. ctY1522</name>
    <dbReference type="NCBI Taxonomy" id="2825124"/>
    <lineage>
        <taxon>Viruses</taxon>
        <taxon>Duplodnaviria</taxon>
        <taxon>Heunggongvirae</taxon>
        <taxon>Uroviricota</taxon>
        <taxon>Caudoviricetes</taxon>
    </lineage>
</organism>
<sequence length="94" mass="11027">MGRPKKSVCESCRYVMTASSESHCGYMLITGMVRGAHSKEFCPKWEKRTRENYRGHFRLDPKMVQESRIQDMQAERRRSVQHFDEQTKGAKKNG</sequence>
<protein>
    <submittedName>
        <fullName evidence="2">Uncharacterized protein</fullName>
    </submittedName>
</protein>